<name>A0ABT2YV74_9GAMM</name>
<proteinExistence type="predicted"/>
<evidence type="ECO:0000313" key="2">
    <source>
        <dbReference type="Proteomes" id="UP001209713"/>
    </source>
</evidence>
<dbReference type="EMBL" id="JAOVZB010000005">
    <property type="protein sequence ID" value="MCV2403670.1"/>
    <property type="molecule type" value="Genomic_DNA"/>
</dbReference>
<accession>A0ABT2YV74</accession>
<dbReference type="InterPro" id="IPR036188">
    <property type="entry name" value="FAD/NAD-bd_sf"/>
</dbReference>
<dbReference type="PANTHER" id="PTHR16128">
    <property type="entry name" value="FAD/NAD(P)-BINDING OXIDOREDUCTASE FAMILY PROTEIN"/>
    <property type="match status" value="1"/>
</dbReference>
<organism evidence="1 2">
    <name type="scientific">Marinomonas sargassi</name>
    <dbReference type="NCBI Taxonomy" id="2984494"/>
    <lineage>
        <taxon>Bacteria</taxon>
        <taxon>Pseudomonadati</taxon>
        <taxon>Pseudomonadota</taxon>
        <taxon>Gammaproteobacteria</taxon>
        <taxon>Oceanospirillales</taxon>
        <taxon>Oceanospirillaceae</taxon>
        <taxon>Marinomonas</taxon>
    </lineage>
</organism>
<dbReference type="Proteomes" id="UP001209713">
    <property type="component" value="Unassembled WGS sequence"/>
</dbReference>
<comment type="caution">
    <text evidence="1">The sequence shown here is derived from an EMBL/GenBank/DDBJ whole genome shotgun (WGS) entry which is preliminary data.</text>
</comment>
<reference evidence="1 2" key="1">
    <citation type="submission" date="2022-10" db="EMBL/GenBank/DDBJ databases">
        <title>Marinomonas transparenta sp. nov. and Marinomonas sargassi sp. nov., isolated from marine alga (Sargassum natans (L.) Gaillon).</title>
        <authorList>
            <person name="Wang Y."/>
        </authorList>
    </citation>
    <scope>NUCLEOTIDE SEQUENCE [LARGE SCALE GENOMIC DNA]</scope>
    <source>
        <strain evidence="1 2">C2222</strain>
    </source>
</reference>
<dbReference type="Gene3D" id="3.90.660.10">
    <property type="match status" value="1"/>
</dbReference>
<sequence>MNTDIAIIGAGTSGCFLAYQLQNNGVDCVLIEKSRGLGGRCSRRFIDSDYSIDLGAPAFKINSMVSPQLLEHIDTWVNAGTLIPWTHKKSRFNTVESISSTTAFCAAPSMNAWHKTMAKQTPVLAQNRVHTVSKVDDAWHLLSEDNQLICIANKVILTCPQEQALNLLEPLSVFDTDELKQHSNLPQYVCAISADHAEVEVPYFQGGHSVLDCAISENHKPDRELSSELKQVWLLHSTHEWAEENSHLKHDEAALELTQAFYEAHHLEHRPSILTSHYWRLSRHQVAAKEKPYLWSKEQGIGCCADWLSSGDIAGALTSALSLFEEITSNSERTFP</sequence>
<evidence type="ECO:0000313" key="1">
    <source>
        <dbReference type="EMBL" id="MCV2403670.1"/>
    </source>
</evidence>
<dbReference type="SUPFAM" id="SSF51905">
    <property type="entry name" value="FAD/NAD(P)-binding domain"/>
    <property type="match status" value="1"/>
</dbReference>
<keyword evidence="2" id="KW-1185">Reference proteome</keyword>
<dbReference type="Gene3D" id="3.50.50.60">
    <property type="entry name" value="FAD/NAD(P)-binding domain"/>
    <property type="match status" value="1"/>
</dbReference>
<dbReference type="PANTHER" id="PTHR16128:SF5">
    <property type="entry name" value="FAD_NAD(P)-BINDING OXIDOREDUCTASE FAMILY PROTEIN"/>
    <property type="match status" value="1"/>
</dbReference>
<gene>
    <name evidence="1" type="ORF">OFY17_12385</name>
</gene>
<protein>
    <submittedName>
        <fullName evidence="1">FAD-dependent oxidoreductase</fullName>
    </submittedName>
</protein>
<dbReference type="Pfam" id="PF13450">
    <property type="entry name" value="NAD_binding_8"/>
    <property type="match status" value="1"/>
</dbReference>
<dbReference type="RefSeq" id="WP_263531046.1">
    <property type="nucleotide sequence ID" value="NZ_JAOVZB010000005.1"/>
</dbReference>